<dbReference type="Pfam" id="PF02845">
    <property type="entry name" value="CUE"/>
    <property type="match status" value="1"/>
</dbReference>
<feature type="compositionally biased region" description="Basic residues" evidence="1">
    <location>
        <begin position="776"/>
        <end position="789"/>
    </location>
</feature>
<feature type="region of interest" description="Disordered" evidence="1">
    <location>
        <begin position="442"/>
        <end position="465"/>
    </location>
</feature>
<dbReference type="GO" id="GO:0006355">
    <property type="term" value="P:regulation of DNA-templated transcription"/>
    <property type="evidence" value="ECO:0007669"/>
    <property type="project" value="TreeGrafter"/>
</dbReference>
<feature type="compositionally biased region" description="Acidic residues" evidence="1">
    <location>
        <begin position="704"/>
        <end position="714"/>
    </location>
</feature>
<dbReference type="PANTHER" id="PTHR21494:SF0">
    <property type="entry name" value="ACTIVATING SIGNAL COINTEGRATOR 1 COMPLEX SUBUNIT 2"/>
    <property type="match status" value="1"/>
</dbReference>
<keyword evidence="4" id="KW-1185">Reference proteome</keyword>
<reference evidence="3" key="1">
    <citation type="submission" date="2020-07" db="EMBL/GenBank/DDBJ databases">
        <title>A long reads based de novo assembly of the rainbow trout Arlee double haploid line genome.</title>
        <authorList>
            <person name="Gao G."/>
            <person name="Palti Y."/>
        </authorList>
    </citation>
    <scope>NUCLEOTIDE SEQUENCE [LARGE SCALE GENOMIC DNA]</scope>
</reference>
<feature type="compositionally biased region" description="Basic and acidic residues" evidence="1">
    <location>
        <begin position="715"/>
        <end position="737"/>
    </location>
</feature>
<proteinExistence type="predicted"/>
<dbReference type="InterPro" id="IPR009060">
    <property type="entry name" value="UBA-like_sf"/>
</dbReference>
<evidence type="ECO:0000259" key="2">
    <source>
        <dbReference type="PROSITE" id="PS51140"/>
    </source>
</evidence>
<sequence>MACAMIPLDEQQVTEAAGPLGKERTLPALHPDRKEERCFVTYKPPPEDSSPAQVEEYLEHGKFITEDLDWLLALRHDKFWCQVSHCGCHTPNDVETGGFDLAKKNLNPLCVSPPQVVFDESLQKCLDSYLRHSPRGLDPSSLPSSPAVADMQRCIHRAVFMTFLRMATHKESKESFITPTVFGEIIYNNFLFDIPKILDLCVLFGKGNAQLLHKMIENIFTQQPCYYGDLDEAVLSVLQVLDTILAKCGLQCEGATAIEPLKLSSSGRPTAMTMSQQDLVDLVLYLCDTCTTIQAFLDIFPAACSTFHCHSFLNRLASFYEVAVPDIEKAVRKRNFDDDSLQEDLWRRVCHARRRMVEMAHLLLLHTCLQPILEGSENIQTFVEELLQHFTTFLPEKRFLLDYDEQFPIADDISLLQQAFPLLDETRTSYLLQGVEDAWDSIGRRRTQDRPQQTHSSAGLTGQGVEVGAGAWGGEMGIREPGEGGETPRGAEAMRDTPHKGDNGAACMISAGELESLLTHIRDLLPDLGEGFLLACLHQYNYSSELVINYILEDRLHPDLDKLDRAMPRPVKEELPPVLSTRSNVFDDDEFDVFNRDQVDMTRVWKGRRKGESVRDLLNDKQHIAEQKERYLTYETVVDEVIVIPSESGAIDNLNDYDDEYDDTYDINQVGANDLDGDSNLLNRRPFTIPQVLRQGGRPQMQEENIEEEEDEKEDAVKRDQFVQDPALLRERAEARRATMQHRKGYRPEPARERDVVGKPKGQGQSTETLLDRRKKEAHKSRGANHNRRAMSDRKRNKGMIPS</sequence>
<dbReference type="GeneTree" id="ENSGT00390000018806"/>
<evidence type="ECO:0000256" key="1">
    <source>
        <dbReference type="SAM" id="MobiDB-lite"/>
    </source>
</evidence>
<dbReference type="CDD" id="cd14364">
    <property type="entry name" value="CUE_ASCC2"/>
    <property type="match status" value="1"/>
</dbReference>
<dbReference type="Gene3D" id="1.10.8.10">
    <property type="entry name" value="DNA helicase RuvA subunit, C-terminal domain"/>
    <property type="match status" value="1"/>
</dbReference>
<evidence type="ECO:0000313" key="4">
    <source>
        <dbReference type="Proteomes" id="UP000694395"/>
    </source>
</evidence>
<dbReference type="InterPro" id="IPR003892">
    <property type="entry name" value="CUE"/>
</dbReference>
<feature type="domain" description="CUE" evidence="2">
    <location>
        <begin position="513"/>
        <end position="556"/>
    </location>
</feature>
<accession>A0A8C7PD66</accession>
<dbReference type="InterPro" id="IPR041800">
    <property type="entry name" value="ASCC2_CUE"/>
</dbReference>
<dbReference type="InterPro" id="IPR052586">
    <property type="entry name" value="ASCC2"/>
</dbReference>
<organism evidence="3 4">
    <name type="scientific">Oncorhynchus mykiss</name>
    <name type="common">Rainbow trout</name>
    <name type="synonym">Salmo gairdneri</name>
    <dbReference type="NCBI Taxonomy" id="8022"/>
    <lineage>
        <taxon>Eukaryota</taxon>
        <taxon>Metazoa</taxon>
        <taxon>Chordata</taxon>
        <taxon>Craniata</taxon>
        <taxon>Vertebrata</taxon>
        <taxon>Euteleostomi</taxon>
        <taxon>Actinopterygii</taxon>
        <taxon>Neopterygii</taxon>
        <taxon>Teleostei</taxon>
        <taxon>Protacanthopterygii</taxon>
        <taxon>Salmoniformes</taxon>
        <taxon>Salmonidae</taxon>
        <taxon>Salmoninae</taxon>
        <taxon>Oncorhynchus</taxon>
    </lineage>
</organism>
<name>A0A8C7PD66_ONCMY</name>
<dbReference type="PANTHER" id="PTHR21494">
    <property type="entry name" value="ACTIVATING SIGNAL COINTEGRATOR 1 COMPLEX SUBUNIT 2 ASC-1 COMPLEX SUBUNIT P100"/>
    <property type="match status" value="1"/>
</dbReference>
<dbReference type="SUPFAM" id="SSF46934">
    <property type="entry name" value="UBA-like"/>
    <property type="match status" value="1"/>
</dbReference>
<dbReference type="PROSITE" id="PS51140">
    <property type="entry name" value="CUE"/>
    <property type="match status" value="1"/>
</dbReference>
<reference evidence="3" key="2">
    <citation type="submission" date="2025-08" db="UniProtKB">
        <authorList>
            <consortium name="Ensembl"/>
        </authorList>
    </citation>
    <scope>IDENTIFICATION</scope>
</reference>
<evidence type="ECO:0000313" key="3">
    <source>
        <dbReference type="Ensembl" id="ENSOMYP00000020324.2"/>
    </source>
</evidence>
<dbReference type="GO" id="GO:0043130">
    <property type="term" value="F:ubiquitin binding"/>
    <property type="evidence" value="ECO:0007669"/>
    <property type="project" value="InterPro"/>
</dbReference>
<dbReference type="SMART" id="SM00546">
    <property type="entry name" value="CUE"/>
    <property type="match status" value="1"/>
</dbReference>
<feature type="region of interest" description="Disordered" evidence="1">
    <location>
        <begin position="471"/>
        <end position="490"/>
    </location>
</feature>
<protein>
    <recommendedName>
        <fullName evidence="2">CUE domain-containing protein</fullName>
    </recommendedName>
</protein>
<dbReference type="Ensembl" id="ENSOMYT00000022325.2">
    <property type="protein sequence ID" value="ENSOMYP00000020324.2"/>
    <property type="gene ID" value="ENSOMYG00000009737.2"/>
</dbReference>
<feature type="compositionally biased region" description="Polar residues" evidence="1">
    <location>
        <begin position="450"/>
        <end position="460"/>
    </location>
</feature>
<dbReference type="AlphaFoldDB" id="A0A8C7PD66"/>
<dbReference type="Proteomes" id="UP000694395">
    <property type="component" value="Chromosome 6"/>
</dbReference>
<reference evidence="3" key="3">
    <citation type="submission" date="2025-09" db="UniProtKB">
        <authorList>
            <consortium name="Ensembl"/>
        </authorList>
    </citation>
    <scope>IDENTIFICATION</scope>
</reference>
<feature type="compositionally biased region" description="Basic and acidic residues" evidence="1">
    <location>
        <begin position="746"/>
        <end position="758"/>
    </location>
</feature>
<feature type="region of interest" description="Disordered" evidence="1">
    <location>
        <begin position="693"/>
        <end position="803"/>
    </location>
</feature>